<keyword evidence="2" id="KW-1185">Reference proteome</keyword>
<dbReference type="AlphaFoldDB" id="A0AAV3Q7W1"/>
<comment type="caution">
    <text evidence="1">The sequence shown here is derived from an EMBL/GenBank/DDBJ whole genome shotgun (WGS) entry which is preliminary data.</text>
</comment>
<evidence type="ECO:0000313" key="1">
    <source>
        <dbReference type="EMBL" id="GAA0158523.1"/>
    </source>
</evidence>
<name>A0AAV3Q7W1_LITER</name>
<proteinExistence type="predicted"/>
<accession>A0AAV3Q7W1</accession>
<sequence length="258" mass="29361">MAEIQPPNNMLLFRIANLNLTISKANWSTSYTVPPSVGFTILSELLLDFHGKSVGLMVNWTDEIIMAKLAKVRAGDKRKISLVESRSLQFGDKYESQIKIEENEMEGFKLGDEAGLKIRALISTQIQWLLQGRRARSLPVEWKLTMVMRAFPCIYPLKIRGIEDLPHTGNQFSWSGTRRGRKVYEKLDRAMGNVTWFDFFTTSSCRGLPIQRSDHGPLLISTKKIPNTSPHSFKRESFLTLLPDFPSLIANSWISKLS</sequence>
<dbReference type="Proteomes" id="UP001454036">
    <property type="component" value="Unassembled WGS sequence"/>
</dbReference>
<dbReference type="PANTHER" id="PTHR33710">
    <property type="entry name" value="BNAC02G09200D PROTEIN"/>
    <property type="match status" value="1"/>
</dbReference>
<gene>
    <name evidence="1" type="ORF">LIER_38669</name>
</gene>
<organism evidence="1 2">
    <name type="scientific">Lithospermum erythrorhizon</name>
    <name type="common">Purple gromwell</name>
    <name type="synonym">Lithospermum officinale var. erythrorhizon</name>
    <dbReference type="NCBI Taxonomy" id="34254"/>
    <lineage>
        <taxon>Eukaryota</taxon>
        <taxon>Viridiplantae</taxon>
        <taxon>Streptophyta</taxon>
        <taxon>Embryophyta</taxon>
        <taxon>Tracheophyta</taxon>
        <taxon>Spermatophyta</taxon>
        <taxon>Magnoliopsida</taxon>
        <taxon>eudicotyledons</taxon>
        <taxon>Gunneridae</taxon>
        <taxon>Pentapetalae</taxon>
        <taxon>asterids</taxon>
        <taxon>lamiids</taxon>
        <taxon>Boraginales</taxon>
        <taxon>Boraginaceae</taxon>
        <taxon>Boraginoideae</taxon>
        <taxon>Lithospermeae</taxon>
        <taxon>Lithospermum</taxon>
    </lineage>
</organism>
<dbReference type="PANTHER" id="PTHR33710:SF71">
    <property type="entry name" value="ENDONUCLEASE_EXONUCLEASE_PHOSPHATASE DOMAIN-CONTAINING PROTEIN"/>
    <property type="match status" value="1"/>
</dbReference>
<dbReference type="EMBL" id="BAABME010019843">
    <property type="protein sequence ID" value="GAA0158523.1"/>
    <property type="molecule type" value="Genomic_DNA"/>
</dbReference>
<reference evidence="1 2" key="1">
    <citation type="submission" date="2024-01" db="EMBL/GenBank/DDBJ databases">
        <title>The complete chloroplast genome sequence of Lithospermum erythrorhizon: insights into the phylogenetic relationship among Boraginaceae species and the maternal lineages of purple gromwells.</title>
        <authorList>
            <person name="Okada T."/>
            <person name="Watanabe K."/>
        </authorList>
    </citation>
    <scope>NUCLEOTIDE SEQUENCE [LARGE SCALE GENOMIC DNA]</scope>
</reference>
<evidence type="ECO:0000313" key="2">
    <source>
        <dbReference type="Proteomes" id="UP001454036"/>
    </source>
</evidence>
<protein>
    <submittedName>
        <fullName evidence="1">Uncharacterized protein</fullName>
    </submittedName>
</protein>